<evidence type="ECO:0000313" key="3">
    <source>
        <dbReference type="Proteomes" id="UP001060414"/>
    </source>
</evidence>
<feature type="transmembrane region" description="Helical" evidence="1">
    <location>
        <begin position="23"/>
        <end position="43"/>
    </location>
</feature>
<dbReference type="EMBL" id="CP092109">
    <property type="protein sequence ID" value="UWZ79048.1"/>
    <property type="molecule type" value="Genomic_DNA"/>
</dbReference>
<dbReference type="Proteomes" id="UP001060414">
    <property type="component" value="Chromosome"/>
</dbReference>
<keyword evidence="1" id="KW-1133">Transmembrane helix</keyword>
<accession>A0ABY5ZIS8</accession>
<dbReference type="RefSeq" id="WP_260747403.1">
    <property type="nucleotide sequence ID" value="NZ_CP092109.1"/>
</dbReference>
<proteinExistence type="predicted"/>
<evidence type="ECO:0000313" key="2">
    <source>
        <dbReference type="EMBL" id="UWZ79048.1"/>
    </source>
</evidence>
<organism evidence="2 3">
    <name type="scientific">Geoalkalibacter halelectricus</name>
    <dbReference type="NCBI Taxonomy" id="2847045"/>
    <lineage>
        <taxon>Bacteria</taxon>
        <taxon>Pseudomonadati</taxon>
        <taxon>Thermodesulfobacteriota</taxon>
        <taxon>Desulfuromonadia</taxon>
        <taxon>Desulfuromonadales</taxon>
        <taxon>Geoalkalibacteraceae</taxon>
        <taxon>Geoalkalibacter</taxon>
    </lineage>
</organism>
<keyword evidence="1" id="KW-0472">Membrane</keyword>
<keyword evidence="1" id="KW-0812">Transmembrane</keyword>
<name>A0ABY5ZIS8_9BACT</name>
<keyword evidence="3" id="KW-1185">Reference proteome</keyword>
<sequence length="58" mass="6266">MLSVGILFSELAAEAPSPMLDRIWPFFLMVVLAAAGAALYFALRADKSDPAEKDAHDD</sequence>
<protein>
    <submittedName>
        <fullName evidence="2">Uncharacterized protein</fullName>
    </submittedName>
</protein>
<reference evidence="2" key="1">
    <citation type="journal article" date="2022" name="Environ. Microbiol.">
        <title>Geoalkalibacter halelectricus SAP #1 sp. nov. possessing extracellular electron transfer and mineral#reducing capabilities from a haloalkaline environment.</title>
        <authorList>
            <person name="Yadav S."/>
            <person name="Singh R."/>
            <person name="Sundharam S.S."/>
            <person name="Chaudhary S."/>
            <person name="Krishnamurthi S."/>
            <person name="Patil S.A."/>
        </authorList>
    </citation>
    <scope>NUCLEOTIDE SEQUENCE</scope>
    <source>
        <strain evidence="2">SAP-1</strain>
    </source>
</reference>
<gene>
    <name evidence="2" type="ORF">L9S41_15385</name>
</gene>
<evidence type="ECO:0000256" key="1">
    <source>
        <dbReference type="SAM" id="Phobius"/>
    </source>
</evidence>